<evidence type="ECO:0000313" key="4">
    <source>
        <dbReference type="EMBL" id="KRX49470.1"/>
    </source>
</evidence>
<dbReference type="GO" id="GO:0000056">
    <property type="term" value="P:ribosomal small subunit export from nucleus"/>
    <property type="evidence" value="ECO:0007669"/>
    <property type="project" value="TreeGrafter"/>
</dbReference>
<dbReference type="GO" id="GO:0030688">
    <property type="term" value="C:preribosome, small subunit precursor"/>
    <property type="evidence" value="ECO:0007669"/>
    <property type="project" value="TreeGrafter"/>
</dbReference>
<dbReference type="STRING" id="144512.A0A0V0UDK7"/>
<dbReference type="GO" id="GO:0005634">
    <property type="term" value="C:nucleus"/>
    <property type="evidence" value="ECO:0007669"/>
    <property type="project" value="TreeGrafter"/>
</dbReference>
<evidence type="ECO:0000313" key="5">
    <source>
        <dbReference type="Proteomes" id="UP000055048"/>
    </source>
</evidence>
<evidence type="ECO:0000256" key="2">
    <source>
        <dbReference type="ARBA" id="ARBA00021561"/>
    </source>
</evidence>
<dbReference type="PANTHER" id="PTHR21531">
    <property type="entry name" value="LOW-TEMPERATURE VIABILITY PROTEIN LTV1-RELATED"/>
    <property type="match status" value="1"/>
</dbReference>
<gene>
    <name evidence="4" type="primary">Ltv1</name>
    <name evidence="4" type="ORF">T05_12832</name>
</gene>
<dbReference type="PANTHER" id="PTHR21531:SF0">
    <property type="entry name" value="PROTEIN LTV1 HOMOLOG"/>
    <property type="match status" value="1"/>
</dbReference>
<dbReference type="Pfam" id="PF04180">
    <property type="entry name" value="LTV"/>
    <property type="match status" value="2"/>
</dbReference>
<keyword evidence="3" id="KW-0175">Coiled coil</keyword>
<protein>
    <recommendedName>
        <fullName evidence="2">Protein LTV1 homolog</fullName>
    </recommendedName>
</protein>
<evidence type="ECO:0000256" key="1">
    <source>
        <dbReference type="ARBA" id="ARBA00009078"/>
    </source>
</evidence>
<proteinExistence type="inferred from homology"/>
<dbReference type="EMBL" id="JYDJ01000016">
    <property type="protein sequence ID" value="KRX49470.1"/>
    <property type="molecule type" value="Genomic_DNA"/>
</dbReference>
<accession>A0A0V0UDK7</accession>
<comment type="similarity">
    <text evidence="1">Belongs to the LTV1 family.</text>
</comment>
<reference evidence="4 5" key="1">
    <citation type="submission" date="2015-01" db="EMBL/GenBank/DDBJ databases">
        <title>Evolution of Trichinella species and genotypes.</title>
        <authorList>
            <person name="Korhonen P.K."/>
            <person name="Edoardo P."/>
            <person name="Giuseppe L.R."/>
            <person name="Gasser R.B."/>
        </authorList>
    </citation>
    <scope>NUCLEOTIDE SEQUENCE [LARGE SCALE GENOMIC DNA]</scope>
    <source>
        <strain evidence="4">ISS417</strain>
    </source>
</reference>
<evidence type="ECO:0000256" key="3">
    <source>
        <dbReference type="SAM" id="Coils"/>
    </source>
</evidence>
<dbReference type="InterPro" id="IPR007307">
    <property type="entry name" value="Ltv1"/>
</dbReference>
<organism evidence="4 5">
    <name type="scientific">Trichinella murrelli</name>
    <dbReference type="NCBI Taxonomy" id="144512"/>
    <lineage>
        <taxon>Eukaryota</taxon>
        <taxon>Metazoa</taxon>
        <taxon>Ecdysozoa</taxon>
        <taxon>Nematoda</taxon>
        <taxon>Enoplea</taxon>
        <taxon>Dorylaimia</taxon>
        <taxon>Trichinellida</taxon>
        <taxon>Trichinellidae</taxon>
        <taxon>Trichinella</taxon>
    </lineage>
</organism>
<comment type="caution">
    <text evidence="4">The sequence shown here is derived from an EMBL/GenBank/DDBJ whole genome shotgun (WGS) entry which is preliminary data.</text>
</comment>
<feature type="coiled-coil region" evidence="3">
    <location>
        <begin position="411"/>
        <end position="445"/>
    </location>
</feature>
<dbReference type="Proteomes" id="UP000055048">
    <property type="component" value="Unassembled WGS sequence"/>
</dbReference>
<dbReference type="GO" id="GO:0042274">
    <property type="term" value="P:ribosomal small subunit biogenesis"/>
    <property type="evidence" value="ECO:0007669"/>
    <property type="project" value="InterPro"/>
</dbReference>
<dbReference type="GO" id="GO:0005829">
    <property type="term" value="C:cytosol"/>
    <property type="evidence" value="ECO:0007669"/>
    <property type="project" value="TreeGrafter"/>
</dbReference>
<name>A0A0V0UDK7_9BILA</name>
<dbReference type="OrthoDB" id="5852896at2759"/>
<keyword evidence="5" id="KW-1185">Reference proteome</keyword>
<dbReference type="AlphaFoldDB" id="A0A0V0UDK7"/>
<sequence>MGRKKKPFINKKTAVIFTLGHRSQKDPLISTDASPYVLIPENEPSSSAAALGVQSNTLSEADRLKEQKKYGIFFDDDYDYLQHLKDTNELTKLDLSAERYRVYPADEKNVEDGMIVIPSSLLGCCSAELKVGILNQAAPQPGPHPELDPDIVAALEGDFDFDDPELQLEDDFFMKANLPEDEKIDDSHAEYGCFGPKIDFTERHYKRQWSDDGDDDTIVEDVRSKLSCFSMSSSAMRRSAGLKELDKRFEVLLNKQYKDEIEEDECDESEESEKDDLVLSSIPRNIYNGTLETIEENKEYDVDEKEKEEIKRKTLDYLNYDEKERTVLIEDEQKKPRWDCESVLSLKSSLYNHPTVIGIPKECKGPIILDKKRGLPIESMKSKESGDEVYGQLRKRKKVEAVLLAASNVRKRHETTEEKRLRKQIVKLERKKRRTEKSINKANFKVVEMNMKLAELQAIRCVGLMKLA</sequence>